<dbReference type="AlphaFoldDB" id="A0A840FP45"/>
<dbReference type="EMBL" id="JACIEV010000009">
    <property type="protein sequence ID" value="MBB4155055.1"/>
    <property type="molecule type" value="Genomic_DNA"/>
</dbReference>
<sequence length="84" mass="9372">MPRKRWPPSAVLTTAQASHHVGLAVSTLEKLRHPEAEGGPPWVTLLRGAIRYRVADLDEWLAARVTGRTHPRCADCPLNRKDRG</sequence>
<accession>A0A840FP45</accession>
<keyword evidence="2" id="KW-1185">Reference proteome</keyword>
<comment type="caution">
    <text evidence="1">The sequence shown here is derived from an EMBL/GenBank/DDBJ whole genome shotgun (WGS) entry which is preliminary data.</text>
</comment>
<evidence type="ECO:0008006" key="3">
    <source>
        <dbReference type="Google" id="ProtNLM"/>
    </source>
</evidence>
<dbReference type="Proteomes" id="UP000529795">
    <property type="component" value="Unassembled WGS sequence"/>
</dbReference>
<evidence type="ECO:0000313" key="1">
    <source>
        <dbReference type="EMBL" id="MBB4155055.1"/>
    </source>
</evidence>
<reference evidence="1 2" key="1">
    <citation type="submission" date="2020-08" db="EMBL/GenBank/DDBJ databases">
        <title>Genomic Encyclopedia of Type Strains, Phase IV (KMG-IV): sequencing the most valuable type-strain genomes for metagenomic binning, comparative biology and taxonomic classification.</title>
        <authorList>
            <person name="Goeker M."/>
        </authorList>
    </citation>
    <scope>NUCLEOTIDE SEQUENCE [LARGE SCALE GENOMIC DNA]</scope>
    <source>
        <strain evidence="1 2">YC6723</strain>
    </source>
</reference>
<proteinExistence type="predicted"/>
<protein>
    <recommendedName>
        <fullName evidence="3">Helix-turn-helix domain-containing protein</fullName>
    </recommendedName>
</protein>
<gene>
    <name evidence="1" type="ORF">GGQ80_002972</name>
</gene>
<name>A0A840FP45_9SPHN</name>
<organism evidence="1 2">
    <name type="scientific">Sphingomonas jinjuensis</name>
    <dbReference type="NCBI Taxonomy" id="535907"/>
    <lineage>
        <taxon>Bacteria</taxon>
        <taxon>Pseudomonadati</taxon>
        <taxon>Pseudomonadota</taxon>
        <taxon>Alphaproteobacteria</taxon>
        <taxon>Sphingomonadales</taxon>
        <taxon>Sphingomonadaceae</taxon>
        <taxon>Sphingomonas</taxon>
    </lineage>
</organism>
<evidence type="ECO:0000313" key="2">
    <source>
        <dbReference type="Proteomes" id="UP000529795"/>
    </source>
</evidence>